<name>A0A6J5MUX1_9CAUD</name>
<dbReference type="EMBL" id="LR796502">
    <property type="protein sequence ID" value="CAB4148893.1"/>
    <property type="molecule type" value="Genomic_DNA"/>
</dbReference>
<dbReference type="GO" id="GO:0006281">
    <property type="term" value="P:DNA repair"/>
    <property type="evidence" value="ECO:0007669"/>
    <property type="project" value="InterPro"/>
</dbReference>
<dbReference type="InterPro" id="IPR008822">
    <property type="entry name" value="Endonuclease_RusA-like"/>
</dbReference>
<gene>
    <name evidence="1" type="ORF">UFOVP523_31</name>
</gene>
<accession>A0A6J5MUX1</accession>
<dbReference type="Gene3D" id="3.30.1330.70">
    <property type="entry name" value="Holliday junction resolvase RusA"/>
    <property type="match status" value="1"/>
</dbReference>
<evidence type="ECO:0000313" key="1">
    <source>
        <dbReference type="EMBL" id="CAB4148893.1"/>
    </source>
</evidence>
<organism evidence="1">
    <name type="scientific">uncultured Caudovirales phage</name>
    <dbReference type="NCBI Taxonomy" id="2100421"/>
    <lineage>
        <taxon>Viruses</taxon>
        <taxon>Duplodnaviria</taxon>
        <taxon>Heunggongvirae</taxon>
        <taxon>Uroviricota</taxon>
        <taxon>Caudoviricetes</taxon>
        <taxon>Peduoviridae</taxon>
        <taxon>Maltschvirus</taxon>
        <taxon>Maltschvirus maltsch</taxon>
    </lineage>
</organism>
<dbReference type="InterPro" id="IPR036614">
    <property type="entry name" value="RusA-like_sf"/>
</dbReference>
<protein>
    <submittedName>
        <fullName evidence="1">Crossover junction endodeoxyribonuclease, RusA-like</fullName>
    </submittedName>
</protein>
<dbReference type="Pfam" id="PF05866">
    <property type="entry name" value="RusA"/>
    <property type="match status" value="1"/>
</dbReference>
<sequence>MEKINIKPLSVNDAFKGRRFKTDKYKSFETEMLYSLPIKFIGIPPYIIKLEFGFSSKASDIDNPVKQTIDCLSKKYKFNDNQVYRLEVEKFIVEKGKEFIKFDIIEKK</sequence>
<proteinExistence type="predicted"/>
<dbReference type="GO" id="GO:0000287">
    <property type="term" value="F:magnesium ion binding"/>
    <property type="evidence" value="ECO:0007669"/>
    <property type="project" value="InterPro"/>
</dbReference>
<dbReference type="SUPFAM" id="SSF103084">
    <property type="entry name" value="Holliday junction resolvase RusA"/>
    <property type="match status" value="1"/>
</dbReference>
<dbReference type="GO" id="GO:0006310">
    <property type="term" value="P:DNA recombination"/>
    <property type="evidence" value="ECO:0007669"/>
    <property type="project" value="InterPro"/>
</dbReference>
<reference evidence="1" key="1">
    <citation type="submission" date="2020-04" db="EMBL/GenBank/DDBJ databases">
        <authorList>
            <person name="Chiriac C."/>
            <person name="Salcher M."/>
            <person name="Ghai R."/>
            <person name="Kavagutti S V."/>
        </authorList>
    </citation>
    <scope>NUCLEOTIDE SEQUENCE</scope>
</reference>